<gene>
    <name evidence="6" type="ORF">CDL12_29120</name>
</gene>
<dbReference type="InterPro" id="IPR053211">
    <property type="entry name" value="DNA_repair-toleration"/>
</dbReference>
<evidence type="ECO:0000313" key="6">
    <source>
        <dbReference type="EMBL" id="PIM98401.1"/>
    </source>
</evidence>
<keyword evidence="6" id="KW-0418">Kinase</keyword>
<organism evidence="6 7">
    <name type="scientific">Handroanthus impetiginosus</name>
    <dbReference type="NCBI Taxonomy" id="429701"/>
    <lineage>
        <taxon>Eukaryota</taxon>
        <taxon>Viridiplantae</taxon>
        <taxon>Streptophyta</taxon>
        <taxon>Embryophyta</taxon>
        <taxon>Tracheophyta</taxon>
        <taxon>Spermatophyta</taxon>
        <taxon>Magnoliopsida</taxon>
        <taxon>eudicotyledons</taxon>
        <taxon>Gunneridae</taxon>
        <taxon>Pentapetalae</taxon>
        <taxon>asterids</taxon>
        <taxon>lamiids</taxon>
        <taxon>Lamiales</taxon>
        <taxon>Bignoniaceae</taxon>
        <taxon>Crescentiina</taxon>
        <taxon>Tabebuia alliance</taxon>
        <taxon>Handroanthus</taxon>
    </lineage>
</organism>
<keyword evidence="6" id="KW-0808">Transferase</keyword>
<dbReference type="InterPro" id="IPR032675">
    <property type="entry name" value="LRR_dom_sf"/>
</dbReference>
<feature type="domain" description="Leucine-rich repeat-containing N-terminal plant-type" evidence="5">
    <location>
        <begin position="32"/>
        <end position="72"/>
    </location>
</feature>
<evidence type="ECO:0000313" key="7">
    <source>
        <dbReference type="Proteomes" id="UP000231279"/>
    </source>
</evidence>
<keyword evidence="3" id="KW-0677">Repeat</keyword>
<keyword evidence="6" id="KW-0723">Serine/threonine-protein kinase</keyword>
<dbReference type="GO" id="GO:0004674">
    <property type="term" value="F:protein serine/threonine kinase activity"/>
    <property type="evidence" value="ECO:0007669"/>
    <property type="project" value="UniProtKB-KW"/>
</dbReference>
<sequence length="99" mass="11095">MERSLPILQLIALFLLPYLFSQNLANTTTDLKTDELSLLSFKSHITKNSSHTTLGKNWTTETSVCNWIGVTCGSRHRRVIALNVSYMSLVGTVRLSLLI</sequence>
<name>A0A2G9FZN7_9LAMI</name>
<keyword evidence="1" id="KW-0433">Leucine-rich repeat</keyword>
<dbReference type="EC" id="2.7.11.1" evidence="6"/>
<dbReference type="EMBL" id="NKXS01008434">
    <property type="protein sequence ID" value="PIM98401.1"/>
    <property type="molecule type" value="Genomic_DNA"/>
</dbReference>
<evidence type="ECO:0000256" key="3">
    <source>
        <dbReference type="ARBA" id="ARBA00022737"/>
    </source>
</evidence>
<dbReference type="PANTHER" id="PTHR48060">
    <property type="entry name" value="DNA DAMAGE-REPAIR/TOLERATION PROTEIN DRT100"/>
    <property type="match status" value="1"/>
</dbReference>
<evidence type="ECO:0000256" key="2">
    <source>
        <dbReference type="ARBA" id="ARBA00022729"/>
    </source>
</evidence>
<dbReference type="STRING" id="429701.A0A2G9FZN7"/>
<evidence type="ECO:0000259" key="5">
    <source>
        <dbReference type="Pfam" id="PF08263"/>
    </source>
</evidence>
<dbReference type="Proteomes" id="UP000231279">
    <property type="component" value="Unassembled WGS sequence"/>
</dbReference>
<accession>A0A2G9FZN7</accession>
<reference evidence="7" key="1">
    <citation type="journal article" date="2018" name="Gigascience">
        <title>Genome assembly of the Pink Ipe (Handroanthus impetiginosus, Bignoniaceae), a highly valued, ecologically keystone Neotropical timber forest tree.</title>
        <authorList>
            <person name="Silva-Junior O.B."/>
            <person name="Grattapaglia D."/>
            <person name="Novaes E."/>
            <person name="Collevatti R.G."/>
        </authorList>
    </citation>
    <scope>NUCLEOTIDE SEQUENCE [LARGE SCALE GENOMIC DNA]</scope>
    <source>
        <strain evidence="7">cv. UFG-1</strain>
    </source>
</reference>
<feature type="signal peptide" evidence="4">
    <location>
        <begin position="1"/>
        <end position="21"/>
    </location>
</feature>
<keyword evidence="2 4" id="KW-0732">Signal</keyword>
<dbReference type="AlphaFoldDB" id="A0A2G9FZN7"/>
<dbReference type="OrthoDB" id="1706439at2759"/>
<dbReference type="Pfam" id="PF08263">
    <property type="entry name" value="LRRNT_2"/>
    <property type="match status" value="1"/>
</dbReference>
<protein>
    <submittedName>
        <fullName evidence="6">Non-specific serine/threonine protein kinase</fullName>
        <ecNumber evidence="6">2.7.11.1</ecNumber>
    </submittedName>
</protein>
<dbReference type="Gene3D" id="3.80.10.10">
    <property type="entry name" value="Ribonuclease Inhibitor"/>
    <property type="match status" value="1"/>
</dbReference>
<evidence type="ECO:0000256" key="4">
    <source>
        <dbReference type="SAM" id="SignalP"/>
    </source>
</evidence>
<comment type="caution">
    <text evidence="6">The sequence shown here is derived from an EMBL/GenBank/DDBJ whole genome shotgun (WGS) entry which is preliminary data.</text>
</comment>
<evidence type="ECO:0000256" key="1">
    <source>
        <dbReference type="ARBA" id="ARBA00022614"/>
    </source>
</evidence>
<dbReference type="PANTHER" id="PTHR48060:SF21">
    <property type="entry name" value="L DOMAIN-LIKE PROTEIN"/>
    <property type="match status" value="1"/>
</dbReference>
<dbReference type="InterPro" id="IPR013210">
    <property type="entry name" value="LRR_N_plant-typ"/>
</dbReference>
<keyword evidence="7" id="KW-1185">Reference proteome</keyword>
<feature type="chain" id="PRO_5013890175" evidence="4">
    <location>
        <begin position="22"/>
        <end position="99"/>
    </location>
</feature>
<proteinExistence type="predicted"/>